<dbReference type="EMBL" id="JAERWK010000007">
    <property type="protein sequence ID" value="MBM9466644.1"/>
    <property type="molecule type" value="Genomic_DNA"/>
</dbReference>
<evidence type="ECO:0000313" key="1">
    <source>
        <dbReference type="EMBL" id="MBM9466644.1"/>
    </source>
</evidence>
<gene>
    <name evidence="1" type="ORF">JL106_05030</name>
</gene>
<evidence type="ECO:0000313" key="2">
    <source>
        <dbReference type="Proteomes" id="UP000663792"/>
    </source>
</evidence>
<dbReference type="AlphaFoldDB" id="A0A939C116"/>
<keyword evidence="2" id="KW-1185">Reference proteome</keyword>
<comment type="caution">
    <text evidence="1">The sequence shown here is derived from an EMBL/GenBank/DDBJ whole genome shotgun (WGS) entry which is preliminary data.</text>
</comment>
<dbReference type="Proteomes" id="UP000663792">
    <property type="component" value="Unassembled WGS sequence"/>
</dbReference>
<evidence type="ECO:0008006" key="3">
    <source>
        <dbReference type="Google" id="ProtNLM"/>
    </source>
</evidence>
<accession>A0A939C116</accession>
<sequence>MERRRLGAAALITALVVVFALGVLRSRVIEGEAVAVPIPPSPQAGDCVVQDPRQIAGQLHQWAWGGSYVSLRTAPCTGPRYGEVVEVRSGDDAVDVADASGWQEECRGQVYRLIGLDLRTEERAPFLPVVQVGLALTGPDPRAAAAGQRWSACVATLTRPASTGSTLGFAPASGTVDHPLAGAWSRGEQRPFAVCTDDPAGPDAVPCDQPHRFEMLGRGRGEPGATQASLERACADLAVRAVGAESPLRDGALISRALAVRPGPVGGPPVTGPAAISADGAFTAMCLVASADPTRQLVASIRGTGTGPVPLR</sequence>
<name>A0A939C116_9ACTN</name>
<protein>
    <recommendedName>
        <fullName evidence="3">Septum formation-related domain-containing protein</fullName>
    </recommendedName>
</protein>
<proteinExistence type="predicted"/>
<dbReference type="RefSeq" id="WP_205259608.1">
    <property type="nucleotide sequence ID" value="NZ_JAERWK010000007.1"/>
</dbReference>
<reference evidence="1" key="1">
    <citation type="submission" date="2021-01" db="EMBL/GenBank/DDBJ databases">
        <title>YIM 132084 draft genome.</title>
        <authorList>
            <person name="An D."/>
        </authorList>
    </citation>
    <scope>NUCLEOTIDE SEQUENCE</scope>
    <source>
        <strain evidence="1">YIM 132084</strain>
    </source>
</reference>
<organism evidence="1 2">
    <name type="scientific">Nakamurella leprariae</name>
    <dbReference type="NCBI Taxonomy" id="2803911"/>
    <lineage>
        <taxon>Bacteria</taxon>
        <taxon>Bacillati</taxon>
        <taxon>Actinomycetota</taxon>
        <taxon>Actinomycetes</taxon>
        <taxon>Nakamurellales</taxon>
        <taxon>Nakamurellaceae</taxon>
        <taxon>Nakamurella</taxon>
    </lineage>
</organism>